<dbReference type="EMBL" id="ASHM01004704">
    <property type="protein sequence ID" value="PNY11673.1"/>
    <property type="molecule type" value="Genomic_DNA"/>
</dbReference>
<proteinExistence type="predicted"/>
<evidence type="ECO:0000313" key="2">
    <source>
        <dbReference type="Proteomes" id="UP000236291"/>
    </source>
</evidence>
<accession>A0A2K3P8R6</accession>
<gene>
    <name evidence="1" type="ORF">L195_g008284</name>
</gene>
<name>A0A2K3P8R6_TRIPR</name>
<reference evidence="1 2" key="2">
    <citation type="journal article" date="2017" name="Front. Plant Sci.">
        <title>Gene Classification and Mining of Molecular Markers Useful in Red Clover (Trifolium pratense) Breeding.</title>
        <authorList>
            <person name="Istvanek J."/>
            <person name="Dluhosova J."/>
            <person name="Dluhos P."/>
            <person name="Patkova L."/>
            <person name="Nedelnik J."/>
            <person name="Repkova J."/>
        </authorList>
    </citation>
    <scope>NUCLEOTIDE SEQUENCE [LARGE SCALE GENOMIC DNA]</scope>
    <source>
        <strain evidence="2">cv. Tatra</strain>
        <tissue evidence="1">Young leaves</tissue>
    </source>
</reference>
<dbReference type="AlphaFoldDB" id="A0A2K3P8R6"/>
<evidence type="ECO:0000313" key="1">
    <source>
        <dbReference type="EMBL" id="PNY11673.1"/>
    </source>
</evidence>
<organism evidence="1 2">
    <name type="scientific">Trifolium pratense</name>
    <name type="common">Red clover</name>
    <dbReference type="NCBI Taxonomy" id="57577"/>
    <lineage>
        <taxon>Eukaryota</taxon>
        <taxon>Viridiplantae</taxon>
        <taxon>Streptophyta</taxon>
        <taxon>Embryophyta</taxon>
        <taxon>Tracheophyta</taxon>
        <taxon>Spermatophyta</taxon>
        <taxon>Magnoliopsida</taxon>
        <taxon>eudicotyledons</taxon>
        <taxon>Gunneridae</taxon>
        <taxon>Pentapetalae</taxon>
        <taxon>rosids</taxon>
        <taxon>fabids</taxon>
        <taxon>Fabales</taxon>
        <taxon>Fabaceae</taxon>
        <taxon>Papilionoideae</taxon>
        <taxon>50 kb inversion clade</taxon>
        <taxon>NPAAA clade</taxon>
        <taxon>Hologalegina</taxon>
        <taxon>IRL clade</taxon>
        <taxon>Trifolieae</taxon>
        <taxon>Trifolium</taxon>
    </lineage>
</organism>
<comment type="caution">
    <text evidence="1">The sequence shown here is derived from an EMBL/GenBank/DDBJ whole genome shotgun (WGS) entry which is preliminary data.</text>
</comment>
<dbReference type="Proteomes" id="UP000236291">
    <property type="component" value="Unassembled WGS sequence"/>
</dbReference>
<reference evidence="1 2" key="1">
    <citation type="journal article" date="2014" name="Am. J. Bot.">
        <title>Genome assembly and annotation for red clover (Trifolium pratense; Fabaceae).</title>
        <authorList>
            <person name="Istvanek J."/>
            <person name="Jaros M."/>
            <person name="Krenek A."/>
            <person name="Repkova J."/>
        </authorList>
    </citation>
    <scope>NUCLEOTIDE SEQUENCE [LARGE SCALE GENOMIC DNA]</scope>
    <source>
        <strain evidence="2">cv. Tatra</strain>
        <tissue evidence="1">Young leaves</tissue>
    </source>
</reference>
<protein>
    <submittedName>
        <fullName evidence="1">Uncharacterized protein</fullName>
    </submittedName>
</protein>
<sequence>MSCWRRICSILIRRCEISSWSAVYLVKRMLKADAVLQTPLIPAVQEDESYRGQILKHVGIASNDYEFCLAKVDELSSYKPPYCTTSVAICVCCYGVVGIAGMSTCGKLLRKIAPVSSCVFAAVAHNQ</sequence>